<dbReference type="Proteomes" id="UP000317410">
    <property type="component" value="Unassembled WGS sequence"/>
</dbReference>
<protein>
    <submittedName>
        <fullName evidence="2">Uncharacterized protein</fullName>
    </submittedName>
</protein>
<evidence type="ECO:0000313" key="3">
    <source>
        <dbReference type="Proteomes" id="UP000317410"/>
    </source>
</evidence>
<organism evidence="2 3">
    <name type="scientific">Microbacterium maritypicum</name>
    <name type="common">Microbacterium liquefaciens</name>
    <dbReference type="NCBI Taxonomy" id="33918"/>
    <lineage>
        <taxon>Bacteria</taxon>
        <taxon>Bacillati</taxon>
        <taxon>Actinomycetota</taxon>
        <taxon>Actinomycetes</taxon>
        <taxon>Micrococcales</taxon>
        <taxon>Microbacteriaceae</taxon>
        <taxon>Microbacterium</taxon>
    </lineage>
</organism>
<evidence type="ECO:0000313" key="2">
    <source>
        <dbReference type="EMBL" id="GEC74173.1"/>
    </source>
</evidence>
<evidence type="ECO:0000256" key="1">
    <source>
        <dbReference type="SAM" id="MobiDB-lite"/>
    </source>
</evidence>
<dbReference type="AlphaFoldDB" id="A0A4Y4B6A2"/>
<comment type="caution">
    <text evidence="2">The sequence shown here is derived from an EMBL/GenBank/DDBJ whole genome shotgun (WGS) entry which is preliminary data.</text>
</comment>
<gene>
    <name evidence="2" type="ORF">MLI01_03180</name>
</gene>
<accession>A0A4Y4B6A2</accession>
<reference evidence="2 3" key="1">
    <citation type="submission" date="2019-06" db="EMBL/GenBank/DDBJ databases">
        <title>Whole genome shotgun sequence of Microbacterium liquefaciens NBRC 15037.</title>
        <authorList>
            <person name="Hosoyama A."/>
            <person name="Uohara A."/>
            <person name="Ohji S."/>
            <person name="Ichikawa N."/>
        </authorList>
    </citation>
    <scope>NUCLEOTIDE SEQUENCE [LARGE SCALE GENOMIC DNA]</scope>
    <source>
        <strain evidence="2 3">NBRC 15037</strain>
    </source>
</reference>
<proteinExistence type="predicted"/>
<feature type="region of interest" description="Disordered" evidence="1">
    <location>
        <begin position="32"/>
        <end position="52"/>
    </location>
</feature>
<sequence length="157" mass="16636">MGERQMFPVQTKITRKGSGDVTHTFCPPSGVLHSASRLPRPSAHPEQASLSPPVVRIGSGGWPVIADAEAMYSFAHDLSGGSSTAWGQVLACREIGEALSTLEEAGATLVSLIDASDWRSAGLRALNELLARVRDDTAVEIGNLEVRRWELAEGSAG</sequence>
<name>A0A4Y4B6A2_MICMQ</name>
<dbReference type="EMBL" id="BJNQ01000001">
    <property type="protein sequence ID" value="GEC74173.1"/>
    <property type="molecule type" value="Genomic_DNA"/>
</dbReference>